<sequence>MRLGITLKQEIKTRFADSSNSMRLLRLLILRIPCVCFVSLVSNCFINPPLDALTSVML</sequence>
<name>A0AAP0G2Q0_9ASPA</name>
<protein>
    <submittedName>
        <fullName evidence="2">Uncharacterized protein</fullName>
    </submittedName>
</protein>
<comment type="caution">
    <text evidence="2">The sequence shown here is derived from an EMBL/GenBank/DDBJ whole genome shotgun (WGS) entry which is preliminary data.</text>
</comment>
<evidence type="ECO:0000256" key="1">
    <source>
        <dbReference type="SAM" id="Phobius"/>
    </source>
</evidence>
<feature type="transmembrane region" description="Helical" evidence="1">
    <location>
        <begin position="28"/>
        <end position="48"/>
    </location>
</feature>
<keyword evidence="1" id="KW-1133">Transmembrane helix</keyword>
<accession>A0AAP0G2Q0</accession>
<reference evidence="2 3" key="1">
    <citation type="journal article" date="2022" name="Nat. Plants">
        <title>Genomes of leafy and leafless Platanthera orchids illuminate the evolution of mycoheterotrophy.</title>
        <authorList>
            <person name="Li M.H."/>
            <person name="Liu K.W."/>
            <person name="Li Z."/>
            <person name="Lu H.C."/>
            <person name="Ye Q.L."/>
            <person name="Zhang D."/>
            <person name="Wang J.Y."/>
            <person name="Li Y.F."/>
            <person name="Zhong Z.M."/>
            <person name="Liu X."/>
            <person name="Yu X."/>
            <person name="Liu D.K."/>
            <person name="Tu X.D."/>
            <person name="Liu B."/>
            <person name="Hao Y."/>
            <person name="Liao X.Y."/>
            <person name="Jiang Y.T."/>
            <person name="Sun W.H."/>
            <person name="Chen J."/>
            <person name="Chen Y.Q."/>
            <person name="Ai Y."/>
            <person name="Zhai J.W."/>
            <person name="Wu S.S."/>
            <person name="Zhou Z."/>
            <person name="Hsiao Y.Y."/>
            <person name="Wu W.L."/>
            <person name="Chen Y.Y."/>
            <person name="Lin Y.F."/>
            <person name="Hsu J.L."/>
            <person name="Li C.Y."/>
            <person name="Wang Z.W."/>
            <person name="Zhao X."/>
            <person name="Zhong W.Y."/>
            <person name="Ma X.K."/>
            <person name="Ma L."/>
            <person name="Huang J."/>
            <person name="Chen G.Z."/>
            <person name="Huang M.Z."/>
            <person name="Huang L."/>
            <person name="Peng D.H."/>
            <person name="Luo Y.B."/>
            <person name="Zou S.Q."/>
            <person name="Chen S.P."/>
            <person name="Lan S."/>
            <person name="Tsai W.C."/>
            <person name="Van de Peer Y."/>
            <person name="Liu Z.J."/>
        </authorList>
    </citation>
    <scope>NUCLEOTIDE SEQUENCE [LARGE SCALE GENOMIC DNA]</scope>
    <source>
        <strain evidence="2">Lor287</strain>
    </source>
</reference>
<proteinExistence type="predicted"/>
<evidence type="ECO:0000313" key="2">
    <source>
        <dbReference type="EMBL" id="KAK8934669.1"/>
    </source>
</evidence>
<organism evidence="2 3">
    <name type="scientific">Platanthera zijinensis</name>
    <dbReference type="NCBI Taxonomy" id="2320716"/>
    <lineage>
        <taxon>Eukaryota</taxon>
        <taxon>Viridiplantae</taxon>
        <taxon>Streptophyta</taxon>
        <taxon>Embryophyta</taxon>
        <taxon>Tracheophyta</taxon>
        <taxon>Spermatophyta</taxon>
        <taxon>Magnoliopsida</taxon>
        <taxon>Liliopsida</taxon>
        <taxon>Asparagales</taxon>
        <taxon>Orchidaceae</taxon>
        <taxon>Orchidoideae</taxon>
        <taxon>Orchideae</taxon>
        <taxon>Orchidinae</taxon>
        <taxon>Platanthera</taxon>
    </lineage>
</organism>
<dbReference type="Proteomes" id="UP001418222">
    <property type="component" value="Unassembled WGS sequence"/>
</dbReference>
<keyword evidence="1" id="KW-0812">Transmembrane</keyword>
<keyword evidence="1" id="KW-0472">Membrane</keyword>
<evidence type="ECO:0000313" key="3">
    <source>
        <dbReference type="Proteomes" id="UP001418222"/>
    </source>
</evidence>
<dbReference type="AlphaFoldDB" id="A0AAP0G2Q0"/>
<keyword evidence="3" id="KW-1185">Reference proteome</keyword>
<dbReference type="EMBL" id="JBBWWQ010000012">
    <property type="protein sequence ID" value="KAK8934669.1"/>
    <property type="molecule type" value="Genomic_DNA"/>
</dbReference>
<gene>
    <name evidence="2" type="ORF">KSP39_PZI014497</name>
</gene>